<dbReference type="SUPFAM" id="SSF89260">
    <property type="entry name" value="Collagen-binding domain"/>
    <property type="match status" value="1"/>
</dbReference>
<evidence type="ECO:0000256" key="1">
    <source>
        <dbReference type="SAM" id="MobiDB-lite"/>
    </source>
</evidence>
<name>A0ABS3VW89_MICEH</name>
<accession>A0ABS3VW89</accession>
<dbReference type="EMBL" id="WVUH01000230">
    <property type="protein sequence ID" value="MBO4208799.1"/>
    <property type="molecule type" value="Genomic_DNA"/>
</dbReference>
<keyword evidence="2" id="KW-0732">Signal</keyword>
<comment type="caution">
    <text evidence="3">The sequence shown here is derived from an EMBL/GenBank/DDBJ whole genome shotgun (WGS) entry which is preliminary data.</text>
</comment>
<dbReference type="Gene3D" id="2.60.120.380">
    <property type="match status" value="1"/>
</dbReference>
<reference evidence="3 4" key="1">
    <citation type="submission" date="2019-12" db="EMBL/GenBank/DDBJ databases">
        <title>Whole genome sequencing of endophytic Actinobacterium Micromonospora sp. MPMI6T.</title>
        <authorList>
            <person name="Evv R."/>
            <person name="Podile A.R."/>
        </authorList>
    </citation>
    <scope>NUCLEOTIDE SEQUENCE [LARGE SCALE GENOMIC DNA]</scope>
    <source>
        <strain evidence="3 4">MPMI6</strain>
    </source>
</reference>
<dbReference type="PANTHER" id="PTHR36175:SF1">
    <property type="entry name" value="CYANOPHYCINASE"/>
    <property type="match status" value="1"/>
</dbReference>
<dbReference type="Proteomes" id="UP000823521">
    <property type="component" value="Unassembled WGS sequence"/>
</dbReference>
<proteinExistence type="predicted"/>
<evidence type="ECO:0000256" key="2">
    <source>
        <dbReference type="SAM" id="SignalP"/>
    </source>
</evidence>
<feature type="compositionally biased region" description="Low complexity" evidence="1">
    <location>
        <begin position="356"/>
        <end position="366"/>
    </location>
</feature>
<gene>
    <name evidence="3" type="ORF">GSF22_22710</name>
</gene>
<protein>
    <recommendedName>
        <fullName evidence="5">Cyanophycinase</fullName>
    </recommendedName>
</protein>
<sequence length="486" mass="50066">MTPVAPAPTTFSRSRFRARSALLLAASTALTMAPIGVTAAQAAVDRVRLGSPTDVSRASWSGPAYTMNGSGGIVAATMTRAVDAIRGGTGTIDVTVVAASGSGTPECDDIIGLAGVNSCTTLTMTAARDGDDAQANTDIRNAEFVYFAGGDQCNYAAWKGTALEASVESVVAKGGGVGGGSAGHHINSDIVYDACGGSATSAIALGNPYDRSMTFTTGMFRWPNYADTINDSHFVTRDRMGRTMAFVARAIKDGRTSGGKAWGVGVEEGASLYVDRNGLATLSGPSAYVVLGDHQPEVAVSGQPLTYSNFKIWKLTSGQTYDFANRPTCGYYLRSVTAGVPSGSLYSGTPVTSCSPGGEEPPGGTEYAEVEPNDSRTAANDISTRTFPLTVTGDLKSGSDRDYFQVTLGSGQTLSVGCAVPADYDADLYLLSSTGSMLTRSVNDGAGADESVTLTRTASGSATYYVDVEAYSGSGPADYRCAVTKS</sequence>
<dbReference type="InterPro" id="IPR029062">
    <property type="entry name" value="Class_I_gatase-like"/>
</dbReference>
<feature type="signal peptide" evidence="2">
    <location>
        <begin position="1"/>
        <end position="42"/>
    </location>
</feature>
<dbReference type="SUPFAM" id="SSF52317">
    <property type="entry name" value="Class I glutamine amidotransferase-like"/>
    <property type="match status" value="1"/>
</dbReference>
<evidence type="ECO:0000313" key="3">
    <source>
        <dbReference type="EMBL" id="MBO4208799.1"/>
    </source>
</evidence>
<feature type="region of interest" description="Disordered" evidence="1">
    <location>
        <begin position="350"/>
        <end position="370"/>
    </location>
</feature>
<dbReference type="RefSeq" id="WP_208815780.1">
    <property type="nucleotide sequence ID" value="NZ_WVUH01000230.1"/>
</dbReference>
<organism evidence="3 4">
    <name type="scientific">Micromonospora echinofusca</name>
    <dbReference type="NCBI Taxonomy" id="47858"/>
    <lineage>
        <taxon>Bacteria</taxon>
        <taxon>Bacillati</taxon>
        <taxon>Actinomycetota</taxon>
        <taxon>Actinomycetes</taxon>
        <taxon>Micromonosporales</taxon>
        <taxon>Micromonosporaceae</taxon>
        <taxon>Micromonospora</taxon>
    </lineage>
</organism>
<dbReference type="Gene3D" id="3.40.50.880">
    <property type="match status" value="1"/>
</dbReference>
<evidence type="ECO:0000313" key="4">
    <source>
        <dbReference type="Proteomes" id="UP000823521"/>
    </source>
</evidence>
<keyword evidence="4" id="KW-1185">Reference proteome</keyword>
<evidence type="ECO:0008006" key="5">
    <source>
        <dbReference type="Google" id="ProtNLM"/>
    </source>
</evidence>
<dbReference type="PANTHER" id="PTHR36175">
    <property type="entry name" value="CYANOPHYCINASE"/>
    <property type="match status" value="1"/>
</dbReference>
<feature type="chain" id="PRO_5046506259" description="Cyanophycinase" evidence="2">
    <location>
        <begin position="43"/>
        <end position="486"/>
    </location>
</feature>